<protein>
    <submittedName>
        <fullName evidence="1">Uncharacterized protein</fullName>
    </submittedName>
</protein>
<proteinExistence type="predicted"/>
<accession>M6VUI3</accession>
<dbReference type="AlphaFoldDB" id="M6VUI3"/>
<sequence>MRHSQLFSRFSGWIKSSVEPGPERKESFVLSKADSSALSVVVPIETILLFSFWQGSKFRRSILPKKTLPDVIFDFENFFR</sequence>
<evidence type="ECO:0000313" key="1">
    <source>
        <dbReference type="EMBL" id="EMO58791.1"/>
    </source>
</evidence>
<gene>
    <name evidence="1" type="ORF">LEP1GSC161_4208</name>
</gene>
<name>M6VUI3_9LEPT</name>
<comment type="caution">
    <text evidence="1">The sequence shown here is derived from an EMBL/GenBank/DDBJ whole genome shotgun (WGS) entry which is preliminary data.</text>
</comment>
<dbReference type="Proteomes" id="UP000012149">
    <property type="component" value="Unassembled WGS sequence"/>
</dbReference>
<dbReference type="EMBL" id="AKWE02000063">
    <property type="protein sequence ID" value="EMO58791.1"/>
    <property type="molecule type" value="Genomic_DNA"/>
</dbReference>
<evidence type="ECO:0000313" key="2">
    <source>
        <dbReference type="Proteomes" id="UP000012149"/>
    </source>
</evidence>
<reference evidence="1 2" key="1">
    <citation type="submission" date="2013-01" db="EMBL/GenBank/DDBJ databases">
        <authorList>
            <person name="Harkins D.M."/>
            <person name="Durkin A.S."/>
            <person name="Brinkac L.M."/>
            <person name="Haft D.H."/>
            <person name="Selengut J.D."/>
            <person name="Sanka R."/>
            <person name="DePew J."/>
            <person name="Purushe J."/>
            <person name="Matthias M.A."/>
            <person name="Vinetz J.M."/>
            <person name="Sutton G.G."/>
            <person name="Nierman W.C."/>
            <person name="Fouts D.E."/>
        </authorList>
    </citation>
    <scope>NUCLEOTIDE SEQUENCE [LARGE SCALE GENOMIC DNA]</scope>
    <source>
        <strain evidence="1 2">CBC1416</strain>
    </source>
</reference>
<organism evidence="1 2">
    <name type="scientific">Leptospira santarosai str. CBC1416</name>
    <dbReference type="NCBI Taxonomy" id="1193059"/>
    <lineage>
        <taxon>Bacteria</taxon>
        <taxon>Pseudomonadati</taxon>
        <taxon>Spirochaetota</taxon>
        <taxon>Spirochaetia</taxon>
        <taxon>Leptospirales</taxon>
        <taxon>Leptospiraceae</taxon>
        <taxon>Leptospira</taxon>
    </lineage>
</organism>